<keyword evidence="8" id="KW-1185">Reference proteome</keyword>
<dbReference type="InterPro" id="IPR020846">
    <property type="entry name" value="MFS_dom"/>
</dbReference>
<dbReference type="Proteomes" id="UP001501747">
    <property type="component" value="Unassembled WGS sequence"/>
</dbReference>
<feature type="transmembrane region" description="Helical" evidence="5">
    <location>
        <begin position="12"/>
        <end position="31"/>
    </location>
</feature>
<keyword evidence="4 5" id="KW-0472">Membrane</keyword>
<feature type="transmembrane region" description="Helical" evidence="5">
    <location>
        <begin position="162"/>
        <end position="181"/>
    </location>
</feature>
<dbReference type="PANTHER" id="PTHR23534:SF1">
    <property type="entry name" value="MAJOR FACILITATOR SUPERFAMILY PROTEIN"/>
    <property type="match status" value="1"/>
</dbReference>
<evidence type="ECO:0000259" key="6">
    <source>
        <dbReference type="PROSITE" id="PS50850"/>
    </source>
</evidence>
<feature type="transmembrane region" description="Helical" evidence="5">
    <location>
        <begin position="232"/>
        <end position="254"/>
    </location>
</feature>
<evidence type="ECO:0000313" key="8">
    <source>
        <dbReference type="Proteomes" id="UP001501747"/>
    </source>
</evidence>
<evidence type="ECO:0000256" key="5">
    <source>
        <dbReference type="SAM" id="Phobius"/>
    </source>
</evidence>
<feature type="transmembrane region" description="Helical" evidence="5">
    <location>
        <begin position="337"/>
        <end position="356"/>
    </location>
</feature>
<feature type="transmembrane region" description="Helical" evidence="5">
    <location>
        <begin position="37"/>
        <end position="59"/>
    </location>
</feature>
<keyword evidence="2 5" id="KW-0812">Transmembrane</keyword>
<evidence type="ECO:0000256" key="2">
    <source>
        <dbReference type="ARBA" id="ARBA00022692"/>
    </source>
</evidence>
<keyword evidence="3 5" id="KW-1133">Transmembrane helix</keyword>
<evidence type="ECO:0000256" key="4">
    <source>
        <dbReference type="ARBA" id="ARBA00023136"/>
    </source>
</evidence>
<proteinExistence type="predicted"/>
<evidence type="ECO:0000256" key="1">
    <source>
        <dbReference type="ARBA" id="ARBA00004651"/>
    </source>
</evidence>
<feature type="domain" description="Major facilitator superfamily (MFS) profile" evidence="6">
    <location>
        <begin position="1"/>
        <end position="360"/>
    </location>
</feature>
<dbReference type="RefSeq" id="WP_344884104.1">
    <property type="nucleotide sequence ID" value="NZ_BAABAL010000021.1"/>
</dbReference>
<comment type="caution">
    <text evidence="7">The sequence shown here is derived from an EMBL/GenBank/DDBJ whole genome shotgun (WGS) entry which is preliminary data.</text>
</comment>
<dbReference type="PROSITE" id="PS50850">
    <property type="entry name" value="MFS"/>
    <property type="match status" value="1"/>
</dbReference>
<protein>
    <submittedName>
        <fullName evidence="7">MFS transporter</fullName>
    </submittedName>
</protein>
<feature type="transmembrane region" description="Helical" evidence="5">
    <location>
        <begin position="274"/>
        <end position="298"/>
    </location>
</feature>
<dbReference type="Pfam" id="PF07690">
    <property type="entry name" value="MFS_1"/>
    <property type="match status" value="1"/>
</dbReference>
<evidence type="ECO:0000256" key="3">
    <source>
        <dbReference type="ARBA" id="ARBA00022989"/>
    </source>
</evidence>
<gene>
    <name evidence="7" type="ORF">GCM10022247_66790</name>
</gene>
<feature type="transmembrane region" description="Helical" evidence="5">
    <location>
        <begin position="201"/>
        <end position="220"/>
    </location>
</feature>
<dbReference type="PANTHER" id="PTHR23534">
    <property type="entry name" value="MFS PERMEASE"/>
    <property type="match status" value="1"/>
</dbReference>
<dbReference type="Gene3D" id="1.20.1250.20">
    <property type="entry name" value="MFS general substrate transporter like domains"/>
    <property type="match status" value="1"/>
</dbReference>
<feature type="transmembrane region" description="Helical" evidence="5">
    <location>
        <begin position="71"/>
        <end position="96"/>
    </location>
</feature>
<evidence type="ECO:0000313" key="7">
    <source>
        <dbReference type="EMBL" id="GAA4032403.1"/>
    </source>
</evidence>
<reference evidence="8" key="1">
    <citation type="journal article" date="2019" name="Int. J. Syst. Evol. Microbiol.">
        <title>The Global Catalogue of Microorganisms (GCM) 10K type strain sequencing project: providing services to taxonomists for standard genome sequencing and annotation.</title>
        <authorList>
            <consortium name="The Broad Institute Genomics Platform"/>
            <consortium name="The Broad Institute Genome Sequencing Center for Infectious Disease"/>
            <person name="Wu L."/>
            <person name="Ma J."/>
        </authorList>
    </citation>
    <scope>NUCLEOTIDE SEQUENCE [LARGE SCALE GENOMIC DNA]</scope>
    <source>
        <strain evidence="8">JCM 17342</strain>
    </source>
</reference>
<comment type="subcellular location">
    <subcellularLocation>
        <location evidence="1">Cell membrane</location>
        <topology evidence="1">Multi-pass membrane protein</topology>
    </subcellularLocation>
</comment>
<accession>A0ABP7TYF1</accession>
<name>A0ABP7TYF1_9PSEU</name>
<organism evidence="7 8">
    <name type="scientific">Allokutzneria multivorans</name>
    <dbReference type="NCBI Taxonomy" id="1142134"/>
    <lineage>
        <taxon>Bacteria</taxon>
        <taxon>Bacillati</taxon>
        <taxon>Actinomycetota</taxon>
        <taxon>Actinomycetes</taxon>
        <taxon>Pseudonocardiales</taxon>
        <taxon>Pseudonocardiaceae</taxon>
        <taxon>Allokutzneria</taxon>
    </lineage>
</organism>
<dbReference type="InterPro" id="IPR011701">
    <property type="entry name" value="MFS"/>
</dbReference>
<dbReference type="InterPro" id="IPR036259">
    <property type="entry name" value="MFS_trans_sf"/>
</dbReference>
<dbReference type="EMBL" id="BAABAL010000021">
    <property type="protein sequence ID" value="GAA4032403.1"/>
    <property type="molecule type" value="Genomic_DNA"/>
</dbReference>
<sequence>MTTRTLVFSQAFGSVGVSSGFVVATLLAANLAPSASLAGLAQTASTAGSAAAAGVLALLATQRGRRVALRAGYLVGAFGAATCLLAAAFGSFWMFVLGMVSYGAASAANLQARYAAADNAAPEKRGRALSLIVWITTIGAVVGPNTAGLASAVGLPDLSGSYVFALVGFLVAAGVVSTLPATPASSETVSRKRFQGSWLPLVSLCAGHAVMIAVMSMTSLHMKHGGASLGAVGFVFSVHMAGMYAFSPVFGFIADRWGTRGTSVLGHLMLLASFGFSAAGWLAVGLLLLGLGWSCVLVSSSVAMECGAQGLSDVLMNVCAALAGVGAGVVLDQLGFVALNAICAALVIPVLGCYLLSRTR</sequence>
<feature type="transmembrane region" description="Helical" evidence="5">
    <location>
        <begin position="310"/>
        <end position="331"/>
    </location>
</feature>
<feature type="transmembrane region" description="Helical" evidence="5">
    <location>
        <begin position="131"/>
        <end position="155"/>
    </location>
</feature>
<dbReference type="SUPFAM" id="SSF103473">
    <property type="entry name" value="MFS general substrate transporter"/>
    <property type="match status" value="1"/>
</dbReference>